<dbReference type="OrthoDB" id="47969at2759"/>
<organism evidence="1 2">
    <name type="scientific">Fistulifera solaris</name>
    <name type="common">Oleaginous diatom</name>
    <dbReference type="NCBI Taxonomy" id="1519565"/>
    <lineage>
        <taxon>Eukaryota</taxon>
        <taxon>Sar</taxon>
        <taxon>Stramenopiles</taxon>
        <taxon>Ochrophyta</taxon>
        <taxon>Bacillariophyta</taxon>
        <taxon>Bacillariophyceae</taxon>
        <taxon>Bacillariophycidae</taxon>
        <taxon>Naviculales</taxon>
        <taxon>Naviculaceae</taxon>
        <taxon>Fistulifera</taxon>
    </lineage>
</organism>
<dbReference type="EMBL" id="BDSP01000193">
    <property type="protein sequence ID" value="GAX22991.1"/>
    <property type="molecule type" value="Genomic_DNA"/>
</dbReference>
<keyword evidence="2" id="KW-1185">Reference proteome</keyword>
<reference evidence="1 2" key="1">
    <citation type="journal article" date="2015" name="Plant Cell">
        <title>Oil accumulation by the oleaginous diatom Fistulifera solaris as revealed by the genome and transcriptome.</title>
        <authorList>
            <person name="Tanaka T."/>
            <person name="Maeda Y."/>
            <person name="Veluchamy A."/>
            <person name="Tanaka M."/>
            <person name="Abida H."/>
            <person name="Marechal E."/>
            <person name="Bowler C."/>
            <person name="Muto M."/>
            <person name="Sunaga Y."/>
            <person name="Tanaka M."/>
            <person name="Yoshino T."/>
            <person name="Taniguchi T."/>
            <person name="Fukuda Y."/>
            <person name="Nemoto M."/>
            <person name="Matsumoto M."/>
            <person name="Wong P.S."/>
            <person name="Aburatani S."/>
            <person name="Fujibuchi W."/>
        </authorList>
    </citation>
    <scope>NUCLEOTIDE SEQUENCE [LARGE SCALE GENOMIC DNA]</scope>
    <source>
        <strain evidence="1 2">JPCC DA0580</strain>
    </source>
</reference>
<evidence type="ECO:0000313" key="1">
    <source>
        <dbReference type="EMBL" id="GAX22991.1"/>
    </source>
</evidence>
<dbReference type="AlphaFoldDB" id="A0A1Z5KA56"/>
<gene>
    <name evidence="1" type="ORF">FisN_15Hh112</name>
</gene>
<comment type="caution">
    <text evidence="1">The sequence shown here is derived from an EMBL/GenBank/DDBJ whole genome shotgun (WGS) entry which is preliminary data.</text>
</comment>
<protein>
    <submittedName>
        <fullName evidence="1">Uncharacterized protein</fullName>
    </submittedName>
</protein>
<name>A0A1Z5KA56_FISSO</name>
<dbReference type="InParanoid" id="A0A1Z5KA56"/>
<accession>A0A1Z5KA56</accession>
<dbReference type="Proteomes" id="UP000198406">
    <property type="component" value="Unassembled WGS sequence"/>
</dbReference>
<proteinExistence type="predicted"/>
<sequence length="360" mass="40578">MRSVDLVDELAASLQRQRLGDETGKFCKLPPPAKRFKEELEKTGFTIFKPISDLGFYEWEPDLEDHSQLGDISANEIKRQLHVRGKPARLINLRTIRLPFSFPDLPPQVYENIYPLARCEIAGIHVATKIRGLKLTDIDFVFFGGSTLSMLATQNASQKTYLVTKVPGTSVGIVAKDENYSFNLADPGFQFERLVTGRPVDEMEEPTFVEHMQVLKVGMYTILFIAKVDALKDGEPVEVTFSNPFYWDIKQCLQCVSTGSAILVHGRKNREKDGEHRGQLDSISIKTLRRLYEAKSDKLKTAENAIVQSLDDLKQQLDVCKACRDYEIIFSMEGHLNLRAKSGLSKLLPLSDVINALIVV</sequence>
<evidence type="ECO:0000313" key="2">
    <source>
        <dbReference type="Proteomes" id="UP000198406"/>
    </source>
</evidence>